<dbReference type="Proteomes" id="UP001408356">
    <property type="component" value="Unassembled WGS sequence"/>
</dbReference>
<proteinExistence type="inferred from homology"/>
<evidence type="ECO:0000313" key="3">
    <source>
        <dbReference type="EMBL" id="KAK9413003.1"/>
    </source>
</evidence>
<dbReference type="PANTHER" id="PTHR24320">
    <property type="entry name" value="RETINOL DEHYDROGENASE"/>
    <property type="match status" value="1"/>
</dbReference>
<dbReference type="PRINTS" id="PR00081">
    <property type="entry name" value="GDHRDH"/>
</dbReference>
<reference evidence="3 4" key="1">
    <citation type="journal article" date="2024" name="J. Plant Pathol.">
        <title>Sequence and assembly of the genome of Seiridium unicorne, isolate CBS 538.82, causal agent of cypress canker disease.</title>
        <authorList>
            <person name="Scali E."/>
            <person name="Rocca G.D."/>
            <person name="Danti R."/>
            <person name="Garbelotto M."/>
            <person name="Barberini S."/>
            <person name="Baroncelli R."/>
            <person name="Emiliani G."/>
        </authorList>
    </citation>
    <scope>NUCLEOTIDE SEQUENCE [LARGE SCALE GENOMIC DNA]</scope>
    <source>
        <strain evidence="3 4">BM-138-508</strain>
    </source>
</reference>
<dbReference type="SUPFAM" id="SSF51735">
    <property type="entry name" value="NAD(P)-binding Rossmann-fold domains"/>
    <property type="match status" value="1"/>
</dbReference>
<dbReference type="PANTHER" id="PTHR24320:SF152">
    <property type="entry name" value="SHORT-CHAIN DEHYDROGENASE_REDUCTASE FAMILY PROTEIN"/>
    <property type="match status" value="1"/>
</dbReference>
<name>A0ABR2UEE0_9PEZI</name>
<comment type="similarity">
    <text evidence="1">Belongs to the short-chain dehydrogenases/reductases (SDR) family.</text>
</comment>
<comment type="caution">
    <text evidence="3">The sequence shown here is derived from an EMBL/GenBank/DDBJ whole genome shotgun (WGS) entry which is preliminary data.</text>
</comment>
<dbReference type="Gene3D" id="3.40.50.720">
    <property type="entry name" value="NAD(P)-binding Rossmann-like Domain"/>
    <property type="match status" value="1"/>
</dbReference>
<evidence type="ECO:0000256" key="2">
    <source>
        <dbReference type="ARBA" id="ARBA00023002"/>
    </source>
</evidence>
<protein>
    <recommendedName>
        <fullName evidence="5">Short-chain dehydrogenase</fullName>
    </recommendedName>
</protein>
<keyword evidence="4" id="KW-1185">Reference proteome</keyword>
<evidence type="ECO:0000313" key="4">
    <source>
        <dbReference type="Proteomes" id="UP001408356"/>
    </source>
</evidence>
<dbReference type="InterPro" id="IPR036291">
    <property type="entry name" value="NAD(P)-bd_dom_sf"/>
</dbReference>
<organism evidence="3 4">
    <name type="scientific">Seiridium unicorne</name>
    <dbReference type="NCBI Taxonomy" id="138068"/>
    <lineage>
        <taxon>Eukaryota</taxon>
        <taxon>Fungi</taxon>
        <taxon>Dikarya</taxon>
        <taxon>Ascomycota</taxon>
        <taxon>Pezizomycotina</taxon>
        <taxon>Sordariomycetes</taxon>
        <taxon>Xylariomycetidae</taxon>
        <taxon>Amphisphaeriales</taxon>
        <taxon>Sporocadaceae</taxon>
        <taxon>Seiridium</taxon>
    </lineage>
</organism>
<dbReference type="Pfam" id="PF00106">
    <property type="entry name" value="adh_short"/>
    <property type="match status" value="1"/>
</dbReference>
<evidence type="ECO:0008006" key="5">
    <source>
        <dbReference type="Google" id="ProtNLM"/>
    </source>
</evidence>
<gene>
    <name evidence="3" type="ORF">SUNI508_12198</name>
</gene>
<evidence type="ECO:0000256" key="1">
    <source>
        <dbReference type="ARBA" id="ARBA00006484"/>
    </source>
</evidence>
<dbReference type="EMBL" id="JARVKF010000445">
    <property type="protein sequence ID" value="KAK9413003.1"/>
    <property type="molecule type" value="Genomic_DNA"/>
</dbReference>
<dbReference type="InterPro" id="IPR002347">
    <property type="entry name" value="SDR_fam"/>
</dbReference>
<keyword evidence="2" id="KW-0560">Oxidoreductase</keyword>
<sequence>MRTTGTIVLTGANGGLGSAIVSRIIADPLLAQNYHALYAVRSEKSAGNVQEALQKPGSNGHTHDLISLDLSSLSSVRTAATEINRRVESGEIPPIRALILNAGWQEYTTQTITDDGFDMAFQVNYLGHFLLTLLLLQSFDKKNGRIVVLGSWSHDTADPRNTSGPVGKSYTRHGYKTIFTRDPWNGERIAKGKWSTPEEHPDDIEAGFRRYGASKLCEVIMMRELSRRISKDSSLSQVSVLGVDPGAMPSSLGERGNLQLRIIFRVVMPLMNPLASIFSPNGILRTTSKSAGDVINASFDVKTLGEKPNGVYLDGTNIGDVGFEAKDGENCERLWKESLVWVDIKSGDTVLEDCQ</sequence>
<accession>A0ABR2UEE0</accession>